<protein>
    <submittedName>
        <fullName evidence="2">Uncharacterized protein</fullName>
    </submittedName>
</protein>
<dbReference type="WBParaSite" id="nRc.2.0.1.t36259-RA">
    <property type="protein sequence ID" value="nRc.2.0.1.t36259-RA"/>
    <property type="gene ID" value="nRc.2.0.1.g36259"/>
</dbReference>
<dbReference type="AlphaFoldDB" id="A0A915KE94"/>
<evidence type="ECO:0000313" key="1">
    <source>
        <dbReference type="Proteomes" id="UP000887565"/>
    </source>
</evidence>
<organism evidence="1 2">
    <name type="scientific">Romanomermis culicivorax</name>
    <name type="common">Nematode worm</name>
    <dbReference type="NCBI Taxonomy" id="13658"/>
    <lineage>
        <taxon>Eukaryota</taxon>
        <taxon>Metazoa</taxon>
        <taxon>Ecdysozoa</taxon>
        <taxon>Nematoda</taxon>
        <taxon>Enoplea</taxon>
        <taxon>Dorylaimia</taxon>
        <taxon>Mermithida</taxon>
        <taxon>Mermithoidea</taxon>
        <taxon>Mermithidae</taxon>
        <taxon>Romanomermis</taxon>
    </lineage>
</organism>
<keyword evidence="1" id="KW-1185">Reference proteome</keyword>
<dbReference type="Proteomes" id="UP000887565">
    <property type="component" value="Unplaced"/>
</dbReference>
<name>A0A915KE94_ROMCU</name>
<sequence length="180" mass="20153">METIFYKNKKSHLGLHPQEAEAAVPEEQQSGEAVVAAAGETAENASTVERIFSSAEKDLCRRCSGDVAHKAGTMSNKQLTKLICELLLKDEDQYKCKHCFCEKCTGIKSRRGTRCRKYKRKDDDAMPESKCGRTSGVCENICDKNTQIIVKHLAKGMKSRPQSTKSRVDSKYRDFLLSPT</sequence>
<accession>A0A915KE94</accession>
<proteinExistence type="predicted"/>
<reference evidence="2" key="1">
    <citation type="submission" date="2022-11" db="UniProtKB">
        <authorList>
            <consortium name="WormBaseParasite"/>
        </authorList>
    </citation>
    <scope>IDENTIFICATION</scope>
</reference>
<evidence type="ECO:0000313" key="2">
    <source>
        <dbReference type="WBParaSite" id="nRc.2.0.1.t36259-RA"/>
    </source>
</evidence>